<feature type="transmembrane region" description="Helical" evidence="8">
    <location>
        <begin position="15"/>
        <end position="39"/>
    </location>
</feature>
<dbReference type="PANTHER" id="PTHR23513:SF9">
    <property type="entry name" value="ENTEROBACTIN EXPORTER ENTS"/>
    <property type="match status" value="1"/>
</dbReference>
<dbReference type="AlphaFoldDB" id="A0A3A8PIE0"/>
<feature type="transmembrane region" description="Helical" evidence="8">
    <location>
        <begin position="408"/>
        <end position="428"/>
    </location>
</feature>
<dbReference type="Gene3D" id="1.20.1250.20">
    <property type="entry name" value="MFS general substrate transporter like domains"/>
    <property type="match status" value="1"/>
</dbReference>
<feature type="transmembrane region" description="Helical" evidence="8">
    <location>
        <begin position="178"/>
        <end position="198"/>
    </location>
</feature>
<evidence type="ECO:0000256" key="6">
    <source>
        <dbReference type="ARBA" id="ARBA00023136"/>
    </source>
</evidence>
<feature type="transmembrane region" description="Helical" evidence="8">
    <location>
        <begin position="236"/>
        <end position="261"/>
    </location>
</feature>
<keyword evidence="10" id="KW-1185">Reference proteome</keyword>
<dbReference type="PANTHER" id="PTHR23513">
    <property type="entry name" value="INTEGRAL MEMBRANE EFFLUX PROTEIN-RELATED"/>
    <property type="match status" value="1"/>
</dbReference>
<dbReference type="EMBL" id="RAWB01000222">
    <property type="protein sequence ID" value="RKH56116.1"/>
    <property type="molecule type" value="Genomic_DNA"/>
</dbReference>
<accession>A0A3A8PIE0</accession>
<feature type="transmembrane region" description="Helical" evidence="8">
    <location>
        <begin position="358"/>
        <end position="378"/>
    </location>
</feature>
<sequence length="470" mass="49492">MSLTQRLTVTQPMRVFWITWFGQLISLIGSGLTAFGVGAKIFLDTRSTTQFALLSFFAFAPMLVLSPIAGALIDRWDRRRAMLLADLGNGFSTLLIFGMVLASNRGLFEIQPWHFYLPVSIGSCFGAFRWPAFFATVSLLVPKQHLGRANAMAEVASGASQILSPIVAGALIEKMGLIGVLTVDVFSFSFAVITLLMVRFPRPTATAEGQRGKGSLKDEIKQGWTFIRTRPGLLSLLGFTIVATLCMDLVMLLITPLVLAFTDISTLGIIASVAGTGALVGAVSMGVWGGPKNQLHGILGFQVLSGLVLFMAAPVPSVPLVATAAALYLFTMPPMLASSQSIWQRKIPADLQGRASAVKRMVLLCVPPSVALMAGPLADDLFEPAMAPGGALAGSMGRLLGVGPGRGIAVIFIVLGLLTLANVAAAWMNPRLRNLDRELPDALPDVPATTVDAAGNTTPTAPSTAGASAS</sequence>
<dbReference type="Proteomes" id="UP000272888">
    <property type="component" value="Unassembled WGS sequence"/>
</dbReference>
<reference evidence="10" key="1">
    <citation type="submission" date="2018-09" db="EMBL/GenBank/DDBJ databases">
        <authorList>
            <person name="Livingstone P.G."/>
            <person name="Whitworth D.E."/>
        </authorList>
    </citation>
    <scope>NUCLEOTIDE SEQUENCE [LARGE SCALE GENOMIC DNA]</scope>
    <source>
        <strain evidence="10">CA051B</strain>
    </source>
</reference>
<feature type="transmembrane region" description="Helical" evidence="8">
    <location>
        <begin position="51"/>
        <end position="72"/>
    </location>
</feature>
<protein>
    <submittedName>
        <fullName evidence="9">MFS transporter</fullName>
    </submittedName>
</protein>
<comment type="caution">
    <text evidence="9">The sequence shown here is derived from an EMBL/GenBank/DDBJ whole genome shotgun (WGS) entry which is preliminary data.</text>
</comment>
<organism evidence="9 10">
    <name type="scientific">Corallococcus llansteffanensis</name>
    <dbReference type="NCBI Taxonomy" id="2316731"/>
    <lineage>
        <taxon>Bacteria</taxon>
        <taxon>Pseudomonadati</taxon>
        <taxon>Myxococcota</taxon>
        <taxon>Myxococcia</taxon>
        <taxon>Myxococcales</taxon>
        <taxon>Cystobacterineae</taxon>
        <taxon>Myxococcaceae</taxon>
        <taxon>Corallococcus</taxon>
    </lineage>
</organism>
<keyword evidence="5 8" id="KW-1133">Transmembrane helix</keyword>
<dbReference type="GO" id="GO:0005886">
    <property type="term" value="C:plasma membrane"/>
    <property type="evidence" value="ECO:0007669"/>
    <property type="project" value="UniProtKB-SubCell"/>
</dbReference>
<keyword evidence="3" id="KW-1003">Cell membrane</keyword>
<dbReference type="RefSeq" id="WP_120645106.1">
    <property type="nucleotide sequence ID" value="NZ_RAWB01000222.1"/>
</dbReference>
<evidence type="ECO:0000256" key="7">
    <source>
        <dbReference type="SAM" id="MobiDB-lite"/>
    </source>
</evidence>
<proteinExistence type="predicted"/>
<evidence type="ECO:0000313" key="9">
    <source>
        <dbReference type="EMBL" id="RKH56116.1"/>
    </source>
</evidence>
<keyword evidence="6 8" id="KW-0472">Membrane</keyword>
<keyword evidence="4 8" id="KW-0812">Transmembrane</keyword>
<keyword evidence="2" id="KW-0813">Transport</keyword>
<evidence type="ECO:0000256" key="8">
    <source>
        <dbReference type="SAM" id="Phobius"/>
    </source>
</evidence>
<gene>
    <name evidence="9" type="ORF">D7V93_20985</name>
</gene>
<evidence type="ECO:0000256" key="3">
    <source>
        <dbReference type="ARBA" id="ARBA00022475"/>
    </source>
</evidence>
<name>A0A3A8PIE0_9BACT</name>
<feature type="transmembrane region" description="Helical" evidence="8">
    <location>
        <begin position="115"/>
        <end position="141"/>
    </location>
</feature>
<feature type="compositionally biased region" description="Low complexity" evidence="7">
    <location>
        <begin position="453"/>
        <end position="470"/>
    </location>
</feature>
<dbReference type="InterPro" id="IPR036259">
    <property type="entry name" value="MFS_trans_sf"/>
</dbReference>
<evidence type="ECO:0000256" key="1">
    <source>
        <dbReference type="ARBA" id="ARBA00004651"/>
    </source>
</evidence>
<comment type="subcellular location">
    <subcellularLocation>
        <location evidence="1">Cell membrane</location>
        <topology evidence="1">Multi-pass membrane protein</topology>
    </subcellularLocation>
</comment>
<dbReference type="InterPro" id="IPR011701">
    <property type="entry name" value="MFS"/>
</dbReference>
<feature type="region of interest" description="Disordered" evidence="7">
    <location>
        <begin position="446"/>
        <end position="470"/>
    </location>
</feature>
<dbReference type="CDD" id="cd06173">
    <property type="entry name" value="MFS_MefA_like"/>
    <property type="match status" value="1"/>
</dbReference>
<evidence type="ECO:0000256" key="5">
    <source>
        <dbReference type="ARBA" id="ARBA00022989"/>
    </source>
</evidence>
<evidence type="ECO:0000313" key="10">
    <source>
        <dbReference type="Proteomes" id="UP000272888"/>
    </source>
</evidence>
<dbReference type="SUPFAM" id="SSF103473">
    <property type="entry name" value="MFS general substrate transporter"/>
    <property type="match status" value="1"/>
</dbReference>
<evidence type="ECO:0000256" key="4">
    <source>
        <dbReference type="ARBA" id="ARBA00022692"/>
    </source>
</evidence>
<evidence type="ECO:0000256" key="2">
    <source>
        <dbReference type="ARBA" id="ARBA00022448"/>
    </source>
</evidence>
<feature type="transmembrane region" description="Helical" evidence="8">
    <location>
        <begin position="319"/>
        <end position="337"/>
    </location>
</feature>
<feature type="transmembrane region" description="Helical" evidence="8">
    <location>
        <begin position="267"/>
        <end position="288"/>
    </location>
</feature>
<feature type="transmembrane region" description="Helical" evidence="8">
    <location>
        <begin position="84"/>
        <end position="103"/>
    </location>
</feature>
<dbReference type="GO" id="GO:0022857">
    <property type="term" value="F:transmembrane transporter activity"/>
    <property type="evidence" value="ECO:0007669"/>
    <property type="project" value="InterPro"/>
</dbReference>
<dbReference type="Pfam" id="PF07690">
    <property type="entry name" value="MFS_1"/>
    <property type="match status" value="1"/>
</dbReference>